<proteinExistence type="predicted"/>
<feature type="compositionally biased region" description="Basic residues" evidence="1">
    <location>
        <begin position="228"/>
        <end position="241"/>
    </location>
</feature>
<comment type="caution">
    <text evidence="2">The sequence shown here is derived from an EMBL/GenBank/DDBJ whole genome shotgun (WGS) entry which is preliminary data.</text>
</comment>
<name>A0A8J2WVZ9_9STRA</name>
<feature type="compositionally biased region" description="Low complexity" evidence="1">
    <location>
        <begin position="186"/>
        <end position="195"/>
    </location>
</feature>
<feature type="compositionally biased region" description="Basic and acidic residues" evidence="1">
    <location>
        <begin position="26"/>
        <end position="35"/>
    </location>
</feature>
<feature type="compositionally biased region" description="Pro residues" evidence="1">
    <location>
        <begin position="196"/>
        <end position="206"/>
    </location>
</feature>
<accession>A0A8J2WVZ9</accession>
<reference evidence="2" key="1">
    <citation type="submission" date="2021-11" db="EMBL/GenBank/DDBJ databases">
        <authorList>
            <consortium name="Genoscope - CEA"/>
            <person name="William W."/>
        </authorList>
    </citation>
    <scope>NUCLEOTIDE SEQUENCE</scope>
</reference>
<organism evidence="2 3">
    <name type="scientific">Pelagomonas calceolata</name>
    <dbReference type="NCBI Taxonomy" id="35677"/>
    <lineage>
        <taxon>Eukaryota</taxon>
        <taxon>Sar</taxon>
        <taxon>Stramenopiles</taxon>
        <taxon>Ochrophyta</taxon>
        <taxon>Pelagophyceae</taxon>
        <taxon>Pelagomonadales</taxon>
        <taxon>Pelagomonadaceae</taxon>
        <taxon>Pelagomonas</taxon>
    </lineage>
</organism>
<keyword evidence="3" id="KW-1185">Reference proteome</keyword>
<evidence type="ECO:0000313" key="2">
    <source>
        <dbReference type="EMBL" id="CAH0367945.1"/>
    </source>
</evidence>
<feature type="compositionally biased region" description="Basic and acidic residues" evidence="1">
    <location>
        <begin position="81"/>
        <end position="92"/>
    </location>
</feature>
<feature type="region of interest" description="Disordered" evidence="1">
    <location>
        <begin position="26"/>
        <end position="261"/>
    </location>
</feature>
<dbReference type="Proteomes" id="UP000789595">
    <property type="component" value="Unassembled WGS sequence"/>
</dbReference>
<gene>
    <name evidence="2" type="ORF">PECAL_2P09910</name>
</gene>
<dbReference type="EMBL" id="CAKKNE010000002">
    <property type="protein sequence ID" value="CAH0367945.1"/>
    <property type="molecule type" value="Genomic_DNA"/>
</dbReference>
<dbReference type="AlphaFoldDB" id="A0A8J2WVZ9"/>
<protein>
    <submittedName>
        <fullName evidence="2">Uncharacterized protein</fullName>
    </submittedName>
</protein>
<evidence type="ECO:0000256" key="1">
    <source>
        <dbReference type="SAM" id="MobiDB-lite"/>
    </source>
</evidence>
<evidence type="ECO:0000313" key="3">
    <source>
        <dbReference type="Proteomes" id="UP000789595"/>
    </source>
</evidence>
<sequence>MSTLLTSKPKVKSRFDSRDDALEGYLAKRSERSADSNRPQNADDYNYDDIVSRHRRRNNTTGAAARDGLVLKKTTMRRQMKREGRLGKDGKVRRGRAAPTRVVSRGASDDFEVPWRESRRRRRSSRGGEGAEEFKDEARATRPPRRRGSSAPPQESIPTDGLSSAQLANLGRQLIADQRAQRRRSASVPPVVTEPVPAPAPAPPTAEPRKADSPPPPPPTTTTTSSRPRPRPAPRTARRRQPYTSAEAAKGDGAYSSVSDMASKKLSAAANYIGAVFGAPAPAPARRKPVPRPPPAG</sequence>